<dbReference type="Gene3D" id="3.40.50.1820">
    <property type="entry name" value="alpha/beta hydrolase"/>
    <property type="match status" value="1"/>
</dbReference>
<evidence type="ECO:0000313" key="2">
    <source>
        <dbReference type="EMBL" id="GAA3627065.1"/>
    </source>
</evidence>
<feature type="domain" description="AB hydrolase-1" evidence="1">
    <location>
        <begin position="36"/>
        <end position="340"/>
    </location>
</feature>
<dbReference type="PANTHER" id="PTHR43798">
    <property type="entry name" value="MONOACYLGLYCEROL LIPASE"/>
    <property type="match status" value="1"/>
</dbReference>
<evidence type="ECO:0000259" key="1">
    <source>
        <dbReference type="Pfam" id="PF12697"/>
    </source>
</evidence>
<dbReference type="GO" id="GO:0016787">
    <property type="term" value="F:hydrolase activity"/>
    <property type="evidence" value="ECO:0007669"/>
    <property type="project" value="UniProtKB-KW"/>
</dbReference>
<gene>
    <name evidence="2" type="ORF">GCM10022236_31700</name>
</gene>
<keyword evidence="2" id="KW-0378">Hydrolase</keyword>
<protein>
    <submittedName>
        <fullName evidence="2">Alpha/beta hydrolase</fullName>
    </submittedName>
</protein>
<dbReference type="InterPro" id="IPR000073">
    <property type="entry name" value="AB_hydrolase_1"/>
</dbReference>
<name>A0ABP7A8P2_9ACTN</name>
<dbReference type="Pfam" id="PF12697">
    <property type="entry name" value="Abhydrolase_6"/>
    <property type="match status" value="1"/>
</dbReference>
<dbReference type="Proteomes" id="UP001501490">
    <property type="component" value="Unassembled WGS sequence"/>
</dbReference>
<dbReference type="RefSeq" id="WP_344806260.1">
    <property type="nucleotide sequence ID" value="NZ_BAABAB010000022.1"/>
</dbReference>
<comment type="caution">
    <text evidence="2">The sequence shown here is derived from an EMBL/GenBank/DDBJ whole genome shotgun (WGS) entry which is preliminary data.</text>
</comment>
<organism evidence="2 3">
    <name type="scientific">Microlunatus ginsengisoli</name>
    <dbReference type="NCBI Taxonomy" id="363863"/>
    <lineage>
        <taxon>Bacteria</taxon>
        <taxon>Bacillati</taxon>
        <taxon>Actinomycetota</taxon>
        <taxon>Actinomycetes</taxon>
        <taxon>Propionibacteriales</taxon>
        <taxon>Propionibacteriaceae</taxon>
        <taxon>Microlunatus</taxon>
    </lineage>
</organism>
<dbReference type="InterPro" id="IPR050266">
    <property type="entry name" value="AB_hydrolase_sf"/>
</dbReference>
<dbReference type="SUPFAM" id="SSF53474">
    <property type="entry name" value="alpha/beta-Hydrolases"/>
    <property type="match status" value="1"/>
</dbReference>
<keyword evidence="3" id="KW-1185">Reference proteome</keyword>
<dbReference type="EMBL" id="BAABAB010000022">
    <property type="protein sequence ID" value="GAA3627065.1"/>
    <property type="molecule type" value="Genomic_DNA"/>
</dbReference>
<dbReference type="InterPro" id="IPR029058">
    <property type="entry name" value="AB_hydrolase_fold"/>
</dbReference>
<proteinExistence type="predicted"/>
<accession>A0ABP7A8P2</accession>
<evidence type="ECO:0000313" key="3">
    <source>
        <dbReference type="Proteomes" id="UP001501490"/>
    </source>
</evidence>
<reference evidence="3" key="1">
    <citation type="journal article" date="2019" name="Int. J. Syst. Evol. Microbiol.">
        <title>The Global Catalogue of Microorganisms (GCM) 10K type strain sequencing project: providing services to taxonomists for standard genome sequencing and annotation.</title>
        <authorList>
            <consortium name="The Broad Institute Genomics Platform"/>
            <consortium name="The Broad Institute Genome Sequencing Center for Infectious Disease"/>
            <person name="Wu L."/>
            <person name="Ma J."/>
        </authorList>
    </citation>
    <scope>NUCLEOTIDE SEQUENCE [LARGE SCALE GENOMIC DNA]</scope>
    <source>
        <strain evidence="3">JCM 16929</strain>
    </source>
</reference>
<dbReference type="PANTHER" id="PTHR43798:SF33">
    <property type="entry name" value="HYDROLASE, PUTATIVE (AFU_ORTHOLOGUE AFUA_2G14860)-RELATED"/>
    <property type="match status" value="1"/>
</dbReference>
<sequence length="350" mass="36558">MSTDLLPGIAARAVETSRLTSNVLYRSEVEPGGTPLVFVHGNCSSALFWQPLMLSLPAAIDAYAVDLRGFGDSETAPVNATRGLSDFSDDVAEVVAALGLATPHLVGWSMGGGVVMQYALDHPVAGLTLISPVSPYGFGGTALDGSLLTPDAAGTGGGGANPDFVARLESGDRGADAPTSPRNTYLGTYVKPGFTSPFDELWVTSMLSTKTGVDNYPGDSVGSENWPGFAPGTRGVLNTMAPTNLNLTGLVDLEPKPPILWIHGVDDVIVSDTSLFDLNYLGQLGVIPGWPGPDVAPPQPMVSQTRAVFERYVLAGGSYEEIAVENCGHSAHLEHPDAVRTALLDLLARV</sequence>